<name>A0A3E2NR87_9SPHI</name>
<dbReference type="Proteomes" id="UP000260823">
    <property type="component" value="Unassembled WGS sequence"/>
</dbReference>
<dbReference type="PANTHER" id="PTHR38436:SF1">
    <property type="entry name" value="ESTER CYCLASE"/>
    <property type="match status" value="1"/>
</dbReference>
<reference evidence="1 2" key="1">
    <citation type="submission" date="2018-08" db="EMBL/GenBank/DDBJ databases">
        <title>Mucilaginibacter terrae sp. nov., isolated from manganese diggings.</title>
        <authorList>
            <person name="Huang Y."/>
            <person name="Zhou Z."/>
        </authorList>
    </citation>
    <scope>NUCLEOTIDE SEQUENCE [LARGE SCALE GENOMIC DNA]</scope>
    <source>
        <strain evidence="1 2">ZH6</strain>
    </source>
</reference>
<accession>A0A3E2NR87</accession>
<gene>
    <name evidence="1" type="ORF">DYU05_15305</name>
</gene>
<dbReference type="Gene3D" id="3.10.450.50">
    <property type="match status" value="1"/>
</dbReference>
<evidence type="ECO:0000313" key="2">
    <source>
        <dbReference type="Proteomes" id="UP000260823"/>
    </source>
</evidence>
<dbReference type="SUPFAM" id="SSF54427">
    <property type="entry name" value="NTF2-like"/>
    <property type="match status" value="1"/>
</dbReference>
<dbReference type="AlphaFoldDB" id="A0A3E2NR87"/>
<dbReference type="EMBL" id="QWDE01000002">
    <property type="protein sequence ID" value="RFZ83493.1"/>
    <property type="molecule type" value="Genomic_DNA"/>
</dbReference>
<dbReference type="InterPro" id="IPR009959">
    <property type="entry name" value="Cyclase_SnoaL-like"/>
</dbReference>
<evidence type="ECO:0000313" key="1">
    <source>
        <dbReference type="EMBL" id="RFZ83493.1"/>
    </source>
</evidence>
<dbReference type="GO" id="GO:0030638">
    <property type="term" value="P:polyketide metabolic process"/>
    <property type="evidence" value="ECO:0007669"/>
    <property type="project" value="InterPro"/>
</dbReference>
<dbReference type="PANTHER" id="PTHR38436">
    <property type="entry name" value="POLYKETIDE CYCLASE SNOAL-LIKE DOMAIN"/>
    <property type="match status" value="1"/>
</dbReference>
<keyword evidence="2" id="KW-1185">Reference proteome</keyword>
<comment type="caution">
    <text evidence="1">The sequence shown here is derived from an EMBL/GenBank/DDBJ whole genome shotgun (WGS) entry which is preliminary data.</text>
</comment>
<dbReference type="InterPro" id="IPR032710">
    <property type="entry name" value="NTF2-like_dom_sf"/>
</dbReference>
<dbReference type="RefSeq" id="WP_117383962.1">
    <property type="nucleotide sequence ID" value="NZ_QWDE01000002.1"/>
</dbReference>
<dbReference type="OrthoDB" id="7876517at2"/>
<dbReference type="Pfam" id="PF07366">
    <property type="entry name" value="SnoaL"/>
    <property type="match status" value="1"/>
</dbReference>
<proteinExistence type="predicted"/>
<sequence length="138" mass="15543">METTEKNKHVVLRFNKEVIEQGNQESFNELMHQKFINQSAPEGMDNGAQGMSYFFEQILRPALPDVKVTIHQQVAEGDLVTTRKTITGTHTGTLLDVEPTGRLVQIDVIDIVEVKDGKYLQHWGITSLPAVLSQLKQN</sequence>
<protein>
    <submittedName>
        <fullName evidence="1">Ester cyclase</fullName>
    </submittedName>
</protein>
<organism evidence="1 2">
    <name type="scientific">Mucilaginibacter terrenus</name>
    <dbReference type="NCBI Taxonomy" id="2482727"/>
    <lineage>
        <taxon>Bacteria</taxon>
        <taxon>Pseudomonadati</taxon>
        <taxon>Bacteroidota</taxon>
        <taxon>Sphingobacteriia</taxon>
        <taxon>Sphingobacteriales</taxon>
        <taxon>Sphingobacteriaceae</taxon>
        <taxon>Mucilaginibacter</taxon>
    </lineage>
</organism>